<gene>
    <name evidence="2" type="ORF">LEP1GSC036_3822</name>
</gene>
<organism evidence="2 3">
    <name type="scientific">Leptospira weilii str. 2006001853</name>
    <dbReference type="NCBI Taxonomy" id="1001589"/>
    <lineage>
        <taxon>Bacteria</taxon>
        <taxon>Pseudomonadati</taxon>
        <taxon>Spirochaetota</taxon>
        <taxon>Spirochaetia</taxon>
        <taxon>Leptospirales</taxon>
        <taxon>Leptospiraceae</taxon>
        <taxon>Leptospira</taxon>
    </lineage>
</organism>
<dbReference type="Pfam" id="PF04324">
    <property type="entry name" value="Fer2_BFD"/>
    <property type="match status" value="1"/>
</dbReference>
<evidence type="ECO:0000313" key="2">
    <source>
        <dbReference type="EMBL" id="EKR63290.1"/>
    </source>
</evidence>
<evidence type="ECO:0000259" key="1">
    <source>
        <dbReference type="Pfam" id="PF04324"/>
    </source>
</evidence>
<comment type="caution">
    <text evidence="2">The sequence shown here is derived from an EMBL/GenBank/DDBJ whole genome shotgun (WGS) entry which is preliminary data.</text>
</comment>
<dbReference type="InterPro" id="IPR041854">
    <property type="entry name" value="BFD-like_2Fe2S-bd_dom_sf"/>
</dbReference>
<dbReference type="EMBL" id="AFLV02000061">
    <property type="protein sequence ID" value="EKR63290.1"/>
    <property type="molecule type" value="Genomic_DNA"/>
</dbReference>
<dbReference type="AlphaFoldDB" id="A0A828YZ50"/>
<name>A0A828YZ50_9LEPT</name>
<dbReference type="Gene3D" id="1.10.10.1100">
    <property type="entry name" value="BFD-like [2Fe-2S]-binding domain"/>
    <property type="match status" value="1"/>
</dbReference>
<dbReference type="InterPro" id="IPR007419">
    <property type="entry name" value="BFD-like_2Fe2S-bd_dom"/>
</dbReference>
<protein>
    <submittedName>
        <fullName evidence="2">2Fe-2S iron-sulfur cluster-binding domain protein</fullName>
    </submittedName>
</protein>
<evidence type="ECO:0000313" key="3">
    <source>
        <dbReference type="Proteomes" id="UP000001338"/>
    </source>
</evidence>
<sequence>MSIRNGNNTLEKLMDDTGASTGCGTCINSIRKILARELNVPRI</sequence>
<proteinExistence type="predicted"/>
<feature type="domain" description="BFD-like [2Fe-2S]-binding" evidence="1">
    <location>
        <begin position="2"/>
        <end position="36"/>
    </location>
</feature>
<dbReference type="Proteomes" id="UP000001338">
    <property type="component" value="Unassembled WGS sequence"/>
</dbReference>
<accession>A0A828YZ50</accession>
<reference evidence="2 3" key="1">
    <citation type="submission" date="2012-10" db="EMBL/GenBank/DDBJ databases">
        <authorList>
            <person name="Harkins D.M."/>
            <person name="Durkin A.S."/>
            <person name="Brinkac L.M."/>
            <person name="Haft D.H."/>
            <person name="Selengut J.D."/>
            <person name="Sanka R."/>
            <person name="DePew J."/>
            <person name="Purushe J."/>
            <person name="Whelen A.C."/>
            <person name="Vinetz J.M."/>
            <person name="Sutton G.G."/>
            <person name="Nierman W.C."/>
            <person name="Fouts D.E."/>
        </authorList>
    </citation>
    <scope>NUCLEOTIDE SEQUENCE [LARGE SCALE GENOMIC DNA]</scope>
    <source>
        <strain evidence="2 3">2006001853</strain>
    </source>
</reference>